<dbReference type="AlphaFoldDB" id="A0A380BSK4"/>
<gene>
    <name evidence="1" type="primary">nlpE_1</name>
    <name evidence="1" type="ORF">NCTC11388_01548</name>
</gene>
<accession>A0A380BSK4</accession>
<proteinExistence type="predicted"/>
<evidence type="ECO:0000313" key="2">
    <source>
        <dbReference type="Proteomes" id="UP000254893"/>
    </source>
</evidence>
<reference evidence="1 2" key="1">
    <citation type="submission" date="2018-06" db="EMBL/GenBank/DDBJ databases">
        <authorList>
            <consortium name="Pathogen Informatics"/>
            <person name="Doyle S."/>
        </authorList>
    </citation>
    <scope>NUCLEOTIDE SEQUENCE [LARGE SCALE GENOMIC DNA]</scope>
    <source>
        <strain evidence="1 2">NCTC11388</strain>
    </source>
</reference>
<evidence type="ECO:0000313" key="1">
    <source>
        <dbReference type="EMBL" id="SUJ05324.1"/>
    </source>
</evidence>
<dbReference type="PROSITE" id="PS51257">
    <property type="entry name" value="PROKAR_LIPOPROTEIN"/>
    <property type="match status" value="1"/>
</dbReference>
<sequence>MKTRVYILATLLLFIILGSCINNRQNKTERSNDAAYSISPDGTIEQKSDQFTGEYKGILPCADCDGIETILHINADKSYQLSTKYLGKSDENFVKSGRWKMHANTLTLEGIDYKFRILEDQLSQLDLSGNDIKGDLADQYRLAKFEE</sequence>
<dbReference type="RefSeq" id="WP_003012485.1">
    <property type="nucleotide sequence ID" value="NZ_CP068082.1"/>
</dbReference>
<protein>
    <submittedName>
        <fullName evidence="1">Copper homeostasis protein CutF</fullName>
    </submittedName>
</protein>
<dbReference type="Pfam" id="PF04170">
    <property type="entry name" value="NlpE"/>
    <property type="match status" value="1"/>
</dbReference>
<name>A0A380BSK4_SPHSI</name>
<dbReference type="InterPro" id="IPR007298">
    <property type="entry name" value="Cu-R_lipoprotein_NlpE"/>
</dbReference>
<dbReference type="Proteomes" id="UP000254893">
    <property type="component" value="Unassembled WGS sequence"/>
</dbReference>
<dbReference type="Gene3D" id="2.40.128.640">
    <property type="match status" value="1"/>
</dbReference>
<organism evidence="1 2">
    <name type="scientific">Sphingobacterium spiritivorum</name>
    <name type="common">Flavobacterium spiritivorum</name>
    <dbReference type="NCBI Taxonomy" id="258"/>
    <lineage>
        <taxon>Bacteria</taxon>
        <taxon>Pseudomonadati</taxon>
        <taxon>Bacteroidota</taxon>
        <taxon>Sphingobacteriia</taxon>
        <taxon>Sphingobacteriales</taxon>
        <taxon>Sphingobacteriaceae</taxon>
        <taxon>Sphingobacterium</taxon>
    </lineage>
</organism>
<dbReference type="EMBL" id="UGYW01000002">
    <property type="protein sequence ID" value="SUJ05324.1"/>
    <property type="molecule type" value="Genomic_DNA"/>
</dbReference>